<dbReference type="PROSITE" id="PS01318">
    <property type="entry name" value="TSAA_1"/>
    <property type="match status" value="1"/>
</dbReference>
<dbReference type="AlphaFoldDB" id="A0A2Z2PDP2"/>
<keyword evidence="4" id="KW-0614">Plasmid</keyword>
<evidence type="ECO:0000256" key="1">
    <source>
        <dbReference type="ARBA" id="ARBA00022691"/>
    </source>
</evidence>
<dbReference type="InterPro" id="IPR036414">
    <property type="entry name" value="YaeB_N_sf"/>
</dbReference>
<dbReference type="NCBIfam" id="TIGR00104">
    <property type="entry name" value="tRNA_TsaA"/>
    <property type="match status" value="1"/>
</dbReference>
<protein>
    <submittedName>
        <fullName evidence="4">tRNA (N6-threonylcarbamoyladenosine(37)-N6)-methyltransferase TrmO</fullName>
    </submittedName>
</protein>
<dbReference type="GO" id="GO:0008168">
    <property type="term" value="F:methyltransferase activity"/>
    <property type="evidence" value="ECO:0007669"/>
    <property type="project" value="UniProtKB-KW"/>
</dbReference>
<accession>A0A2Z2PDP2</accession>
<evidence type="ECO:0000256" key="2">
    <source>
        <dbReference type="ARBA" id="ARBA00033753"/>
    </source>
</evidence>
<keyword evidence="4" id="KW-0489">Methyltransferase</keyword>
<name>A0A2Z2PDP2_9HYPH</name>
<feature type="domain" description="TsaA-like" evidence="3">
    <location>
        <begin position="35"/>
        <end position="165"/>
    </location>
</feature>
<comment type="similarity">
    <text evidence="2">Belongs to the tRNA methyltransferase O family.</text>
</comment>
<dbReference type="Pfam" id="PF01980">
    <property type="entry name" value="TrmO_N"/>
    <property type="match status" value="1"/>
</dbReference>
<keyword evidence="4" id="KW-0808">Transferase</keyword>
<dbReference type="InterPro" id="IPR036413">
    <property type="entry name" value="YaeB-like_sf"/>
</dbReference>
<dbReference type="Gene3D" id="2.40.30.70">
    <property type="entry name" value="YaeB-like"/>
    <property type="match status" value="1"/>
</dbReference>
<reference evidence="4" key="1">
    <citation type="submission" date="2016-10" db="EMBL/GenBank/DDBJ databases">
        <title>Agrobacterium Ti plasmids: Classification based on T-DNA and Vir regions organization.</title>
        <authorList>
            <person name="Nabi N."/>
            <person name="Vial L."/>
            <person name="Ben Hafsa A."/>
            <person name="Chapulliot D."/>
            <person name="Berard A."/>
            <person name="Chauveau A."/>
            <person name="Le Paslier M.-C."/>
            <person name="Harzallah Skhiri F."/>
            <person name="Brunel D."/>
            <person name="Nesme X."/>
            <person name="Chaouachi M."/>
        </authorList>
    </citation>
    <scope>NUCLEOTIDE SEQUENCE</scope>
    <source>
        <strain evidence="4">CFBP1873</strain>
        <plasmid evidence="4">pTi_CFBP1873</plasmid>
    </source>
</reference>
<organism evidence="4">
    <name type="scientific">Agrobacterium genomosp. 6</name>
    <dbReference type="NCBI Taxonomy" id="1183411"/>
    <lineage>
        <taxon>Bacteria</taxon>
        <taxon>Pseudomonadati</taxon>
        <taxon>Pseudomonadota</taxon>
        <taxon>Alphaproteobacteria</taxon>
        <taxon>Hyphomicrobiales</taxon>
        <taxon>Rhizobiaceae</taxon>
        <taxon>Rhizobium/Agrobacterium group</taxon>
        <taxon>Agrobacterium</taxon>
        <taxon>Agrobacterium tumefaciens complex</taxon>
    </lineage>
</organism>
<dbReference type="InterPro" id="IPR023368">
    <property type="entry name" value="UPF0066_cons_site"/>
</dbReference>
<dbReference type="CDD" id="cd09281">
    <property type="entry name" value="UPF0066"/>
    <property type="match status" value="1"/>
</dbReference>
<dbReference type="PANTHER" id="PTHR12818">
    <property type="entry name" value="TRNA (ADENINE(37)-N6)-METHYLTRANSFERASE"/>
    <property type="match status" value="1"/>
</dbReference>
<proteinExistence type="inferred from homology"/>
<sequence length="175" mass="18919">MSVGSLDLAGAVMHSTRLRTNEVAVTLPEEGDASLFFVGKIRTPWKSRADTPRQGSESGPPCTLEISEPWAVALKGVEAYSQLEVLYWLHESPRDIVLLSPADDGEIHGAFSLRAPVRPNPIGTSIVKVERVSGNSIVVRGLDCLDGTPLLDIKPDRSLSKPLAPVRKRFSIPAV</sequence>
<dbReference type="PROSITE" id="PS51668">
    <property type="entry name" value="TSAA_2"/>
    <property type="match status" value="1"/>
</dbReference>
<dbReference type="EMBL" id="KY000026">
    <property type="protein sequence ID" value="ASK40958.1"/>
    <property type="molecule type" value="Genomic_DNA"/>
</dbReference>
<dbReference type="InterPro" id="IPR040372">
    <property type="entry name" value="YaeB-like"/>
</dbReference>
<dbReference type="PANTHER" id="PTHR12818:SF0">
    <property type="entry name" value="TRNA (ADENINE(37)-N6)-METHYLTRANSFERASE"/>
    <property type="match status" value="1"/>
</dbReference>
<dbReference type="SUPFAM" id="SSF118196">
    <property type="entry name" value="YaeB-like"/>
    <property type="match status" value="1"/>
</dbReference>
<evidence type="ECO:0000313" key="4">
    <source>
        <dbReference type="EMBL" id="ASK40958.1"/>
    </source>
</evidence>
<keyword evidence="1" id="KW-0949">S-adenosyl-L-methionine</keyword>
<evidence type="ECO:0000259" key="3">
    <source>
        <dbReference type="PROSITE" id="PS51668"/>
    </source>
</evidence>
<geneLocation type="plasmid" evidence="4">
    <name>pTi_CFBP1873</name>
</geneLocation>
<dbReference type="GO" id="GO:0032259">
    <property type="term" value="P:methylation"/>
    <property type="evidence" value="ECO:0007669"/>
    <property type="project" value="UniProtKB-KW"/>
</dbReference>
<dbReference type="InterPro" id="IPR023370">
    <property type="entry name" value="TrmO-like_N"/>
</dbReference>